<dbReference type="AlphaFoldDB" id="A0A3B0K3W0"/>
<evidence type="ECO:0000256" key="5">
    <source>
        <dbReference type="ARBA" id="ARBA00022692"/>
    </source>
</evidence>
<feature type="transmembrane region" description="Helical" evidence="12">
    <location>
        <begin position="339"/>
        <end position="365"/>
    </location>
</feature>
<feature type="transmembrane region" description="Helical" evidence="12">
    <location>
        <begin position="528"/>
        <end position="549"/>
    </location>
</feature>
<feature type="transmembrane region" description="Helical" evidence="12">
    <location>
        <begin position="385"/>
        <end position="401"/>
    </location>
</feature>
<feature type="transmembrane region" description="Helical" evidence="12">
    <location>
        <begin position="407"/>
        <end position="432"/>
    </location>
</feature>
<keyword evidence="14" id="KW-1185">Reference proteome</keyword>
<evidence type="ECO:0000313" key="14">
    <source>
        <dbReference type="Proteomes" id="UP000268350"/>
    </source>
</evidence>
<evidence type="ECO:0000256" key="9">
    <source>
        <dbReference type="ARBA" id="ARBA00023136"/>
    </source>
</evidence>
<feature type="transmembrane region" description="Helical" evidence="12">
    <location>
        <begin position="82"/>
        <end position="108"/>
    </location>
</feature>
<dbReference type="PANTHER" id="PTHR42985">
    <property type="entry name" value="SODIUM-COUPLED MONOCARBOXYLATE TRANSPORTER"/>
    <property type="match status" value="1"/>
</dbReference>
<comment type="similarity">
    <text evidence="2 11">Belongs to the sodium:solute symporter (SSF) (TC 2.A.21) family.</text>
</comment>
<evidence type="ECO:0000256" key="4">
    <source>
        <dbReference type="ARBA" id="ARBA00022475"/>
    </source>
</evidence>
<dbReference type="OrthoDB" id="6132759at2759"/>
<sequence>MSSATADLRFGITDFVVFTIMLSASAGIGVYFGFFSKAKNTTEEYLRGGKKMQTLPIAISLVASQLSGIAIMSIPAESYSFGFNYIFVVLAMVAVVPILIYIIVPVFYENNVSNCYEYLEMRFNKRTRQLVTMAFVLNSFLMLPVYMFIPSLAFSQVTGMNIHLINIMVSSICIFYTMLGGIKAVVWTDVVQGGIMLLSVITVGVLGTLRSGGLSTVLEKATEGGRMDLDFRLDPRIRLTFWSAMTGGIFMWTGHIGFNQSCVQRIVSLPSYSHAKRSLIIASVGFILIMSFNTFAGIIMFARYYGCDPIVAGLVSKPDKMMPFFVQDIMGHLAGMPGVFISCVFSAALSSLSATLNSLAGVVYFDYIKPHIRHTDARANGIMKLVIIAMGGYCILGGFIVQNFNSILQTVVTITGVNTGAVVGVFLLGMFVPRCNSKVAVSSILISVVAMVWIIINGQMNFKAGLIKYQVLPNSLDQCEAQGFHMILDAINQTAISPVTPKHSGPPAPVTTAFESNRDFSLYDISFYWYKVVGALIVFVWAVPMSYVWPHDRHEKQNPKLYSPFVRKFLNLSDSEHEMEEVPLRKTTVKEIPELRVDAKEKDKEVGLEH</sequence>
<protein>
    <submittedName>
        <fullName evidence="13">Blast:Sodium-coupled monocarboxylate transporter 2</fullName>
    </submittedName>
</protein>
<dbReference type="CDD" id="cd11492">
    <property type="entry name" value="SLC5sbd_NIS-SMVT"/>
    <property type="match status" value="1"/>
</dbReference>
<name>A0A3B0K3W0_DROGU</name>
<keyword evidence="9 12" id="KW-0472">Membrane</keyword>
<dbReference type="EMBL" id="OUUW01000007">
    <property type="protein sequence ID" value="SPP82650.1"/>
    <property type="molecule type" value="Genomic_DNA"/>
</dbReference>
<feature type="transmembrane region" description="Helical" evidence="12">
    <location>
        <begin position="186"/>
        <end position="209"/>
    </location>
</feature>
<dbReference type="InterPro" id="IPR051163">
    <property type="entry name" value="Sodium:Solute_Symporter_SSF"/>
</dbReference>
<feature type="transmembrane region" description="Helical" evidence="12">
    <location>
        <begin position="279"/>
        <end position="305"/>
    </location>
</feature>
<keyword evidence="10" id="KW-0739">Sodium transport</keyword>
<evidence type="ECO:0000256" key="10">
    <source>
        <dbReference type="ARBA" id="ARBA00023201"/>
    </source>
</evidence>
<dbReference type="GO" id="GO:0006814">
    <property type="term" value="P:sodium ion transport"/>
    <property type="evidence" value="ECO:0007669"/>
    <property type="project" value="UniProtKB-KW"/>
</dbReference>
<evidence type="ECO:0000313" key="13">
    <source>
        <dbReference type="EMBL" id="SPP82650.1"/>
    </source>
</evidence>
<dbReference type="InterPro" id="IPR038377">
    <property type="entry name" value="Na/Glc_symporter_sf"/>
</dbReference>
<keyword evidence="5 12" id="KW-0812">Transmembrane</keyword>
<dbReference type="OMA" id="RMDIDFR"/>
<feature type="transmembrane region" description="Helical" evidence="12">
    <location>
        <begin position="129"/>
        <end position="149"/>
    </location>
</feature>
<evidence type="ECO:0000256" key="8">
    <source>
        <dbReference type="ARBA" id="ARBA00023065"/>
    </source>
</evidence>
<feature type="transmembrane region" description="Helical" evidence="12">
    <location>
        <begin position="439"/>
        <end position="456"/>
    </location>
</feature>
<dbReference type="Gene3D" id="1.20.1730.10">
    <property type="entry name" value="Sodium/glucose cotransporter"/>
    <property type="match status" value="1"/>
</dbReference>
<evidence type="ECO:0000256" key="6">
    <source>
        <dbReference type="ARBA" id="ARBA00022989"/>
    </source>
</evidence>
<feature type="transmembrane region" description="Helical" evidence="12">
    <location>
        <begin position="239"/>
        <end position="258"/>
    </location>
</feature>
<evidence type="ECO:0000256" key="12">
    <source>
        <dbReference type="SAM" id="Phobius"/>
    </source>
</evidence>
<comment type="subcellular location">
    <subcellularLocation>
        <location evidence="1">Cell membrane</location>
        <topology evidence="1">Multi-pass membrane protein</topology>
    </subcellularLocation>
</comment>
<feature type="transmembrane region" description="Helical" evidence="12">
    <location>
        <begin position="15"/>
        <end position="34"/>
    </location>
</feature>
<dbReference type="PROSITE" id="PS50283">
    <property type="entry name" value="NA_SOLUT_SYMP_3"/>
    <property type="match status" value="1"/>
</dbReference>
<dbReference type="Pfam" id="PF00474">
    <property type="entry name" value="SSF"/>
    <property type="match status" value="1"/>
</dbReference>
<accession>A0A3B0K3W0</accession>
<feature type="transmembrane region" description="Helical" evidence="12">
    <location>
        <begin position="55"/>
        <end position="76"/>
    </location>
</feature>
<dbReference type="PANTHER" id="PTHR42985:SF46">
    <property type="entry name" value="FI02923P-RELATED"/>
    <property type="match status" value="1"/>
</dbReference>
<dbReference type="Proteomes" id="UP000268350">
    <property type="component" value="Unassembled WGS sequence"/>
</dbReference>
<keyword evidence="6 12" id="KW-1133">Transmembrane helix</keyword>
<dbReference type="GO" id="GO:0005886">
    <property type="term" value="C:plasma membrane"/>
    <property type="evidence" value="ECO:0007669"/>
    <property type="project" value="UniProtKB-SubCell"/>
</dbReference>
<evidence type="ECO:0000256" key="7">
    <source>
        <dbReference type="ARBA" id="ARBA00023053"/>
    </source>
</evidence>
<gene>
    <name evidence="13" type="ORF">DGUA_6G017380</name>
</gene>
<evidence type="ECO:0000256" key="11">
    <source>
        <dbReference type="RuleBase" id="RU362091"/>
    </source>
</evidence>
<dbReference type="STRING" id="7266.A0A3B0K3W0"/>
<dbReference type="NCBIfam" id="TIGR00813">
    <property type="entry name" value="sss"/>
    <property type="match status" value="1"/>
</dbReference>
<keyword evidence="7" id="KW-0915">Sodium</keyword>
<dbReference type="GO" id="GO:0015293">
    <property type="term" value="F:symporter activity"/>
    <property type="evidence" value="ECO:0007669"/>
    <property type="project" value="TreeGrafter"/>
</dbReference>
<dbReference type="InterPro" id="IPR001734">
    <property type="entry name" value="Na/solute_symporter"/>
</dbReference>
<keyword evidence="8" id="KW-0406">Ion transport</keyword>
<keyword evidence="3" id="KW-0813">Transport</keyword>
<evidence type="ECO:0000256" key="1">
    <source>
        <dbReference type="ARBA" id="ARBA00004651"/>
    </source>
</evidence>
<keyword evidence="4" id="KW-1003">Cell membrane</keyword>
<reference evidence="14" key="1">
    <citation type="submission" date="2018-01" db="EMBL/GenBank/DDBJ databases">
        <authorList>
            <person name="Alioto T."/>
            <person name="Alioto T."/>
        </authorList>
    </citation>
    <scope>NUCLEOTIDE SEQUENCE [LARGE SCALE GENOMIC DNA]</scope>
</reference>
<evidence type="ECO:0000256" key="2">
    <source>
        <dbReference type="ARBA" id="ARBA00006434"/>
    </source>
</evidence>
<proteinExistence type="inferred from homology"/>
<feature type="transmembrane region" description="Helical" evidence="12">
    <location>
        <begin position="161"/>
        <end position="179"/>
    </location>
</feature>
<evidence type="ECO:0000256" key="3">
    <source>
        <dbReference type="ARBA" id="ARBA00022448"/>
    </source>
</evidence>
<organism evidence="13 14">
    <name type="scientific">Drosophila guanche</name>
    <name type="common">Fruit fly</name>
    <dbReference type="NCBI Taxonomy" id="7266"/>
    <lineage>
        <taxon>Eukaryota</taxon>
        <taxon>Metazoa</taxon>
        <taxon>Ecdysozoa</taxon>
        <taxon>Arthropoda</taxon>
        <taxon>Hexapoda</taxon>
        <taxon>Insecta</taxon>
        <taxon>Pterygota</taxon>
        <taxon>Neoptera</taxon>
        <taxon>Endopterygota</taxon>
        <taxon>Diptera</taxon>
        <taxon>Brachycera</taxon>
        <taxon>Muscomorpha</taxon>
        <taxon>Ephydroidea</taxon>
        <taxon>Drosophilidae</taxon>
        <taxon>Drosophila</taxon>
        <taxon>Sophophora</taxon>
    </lineage>
</organism>